<dbReference type="AlphaFoldDB" id="A0A7J6DPJ1"/>
<protein>
    <recommendedName>
        <fullName evidence="2">HP domain-containing protein</fullName>
    </recommendedName>
</protein>
<keyword evidence="1" id="KW-1133">Transmembrane helix</keyword>
<keyword evidence="4" id="KW-1185">Reference proteome</keyword>
<name>A0A7J6DPJ1_CANSA</name>
<organism evidence="3 4">
    <name type="scientific">Cannabis sativa</name>
    <name type="common">Hemp</name>
    <name type="synonym">Marijuana</name>
    <dbReference type="NCBI Taxonomy" id="3483"/>
    <lineage>
        <taxon>Eukaryota</taxon>
        <taxon>Viridiplantae</taxon>
        <taxon>Streptophyta</taxon>
        <taxon>Embryophyta</taxon>
        <taxon>Tracheophyta</taxon>
        <taxon>Spermatophyta</taxon>
        <taxon>Magnoliopsida</taxon>
        <taxon>eudicotyledons</taxon>
        <taxon>Gunneridae</taxon>
        <taxon>Pentapetalae</taxon>
        <taxon>rosids</taxon>
        <taxon>fabids</taxon>
        <taxon>Rosales</taxon>
        <taxon>Cannabaceae</taxon>
        <taxon>Cannabis</taxon>
    </lineage>
</organism>
<dbReference type="InterPro" id="IPR003128">
    <property type="entry name" value="Villin_headpiece"/>
</dbReference>
<comment type="caution">
    <text evidence="3">The sequence shown here is derived from an EMBL/GenBank/DDBJ whole genome shotgun (WGS) entry which is preliminary data.</text>
</comment>
<keyword evidence="1" id="KW-0472">Membrane</keyword>
<evidence type="ECO:0000259" key="2">
    <source>
        <dbReference type="Pfam" id="PF02209"/>
    </source>
</evidence>
<feature type="transmembrane region" description="Helical" evidence="1">
    <location>
        <begin position="87"/>
        <end position="110"/>
    </location>
</feature>
<dbReference type="EMBL" id="JAATIQ010000771">
    <property type="protein sequence ID" value="KAF4347760.1"/>
    <property type="molecule type" value="Genomic_DNA"/>
</dbReference>
<dbReference type="GO" id="GO:0007010">
    <property type="term" value="P:cytoskeleton organization"/>
    <property type="evidence" value="ECO:0007669"/>
    <property type="project" value="InterPro"/>
</dbReference>
<dbReference type="SUPFAM" id="SSF47050">
    <property type="entry name" value="VHP, Villin headpiece domain"/>
    <property type="match status" value="1"/>
</dbReference>
<proteinExistence type="predicted"/>
<dbReference type="GO" id="GO:0003779">
    <property type="term" value="F:actin binding"/>
    <property type="evidence" value="ECO:0007669"/>
    <property type="project" value="InterPro"/>
</dbReference>
<evidence type="ECO:0000256" key="1">
    <source>
        <dbReference type="SAM" id="Phobius"/>
    </source>
</evidence>
<reference evidence="3 4" key="1">
    <citation type="journal article" date="2020" name="bioRxiv">
        <title>Sequence and annotation of 42 cannabis genomes reveals extensive copy number variation in cannabinoid synthesis and pathogen resistance genes.</title>
        <authorList>
            <person name="Mckernan K.J."/>
            <person name="Helbert Y."/>
            <person name="Kane L.T."/>
            <person name="Ebling H."/>
            <person name="Zhang L."/>
            <person name="Liu B."/>
            <person name="Eaton Z."/>
            <person name="Mclaughlin S."/>
            <person name="Kingan S."/>
            <person name="Baybayan P."/>
            <person name="Concepcion G."/>
            <person name="Jordan M."/>
            <person name="Riva A."/>
            <person name="Barbazuk W."/>
            <person name="Harkins T."/>
        </authorList>
    </citation>
    <scope>NUCLEOTIDE SEQUENCE [LARGE SCALE GENOMIC DNA]</scope>
    <source>
        <strain evidence="4">cv. Jamaican Lion 4</strain>
        <tissue evidence="3">Leaf</tissue>
    </source>
</reference>
<accession>A0A7J6DPJ1</accession>
<evidence type="ECO:0000313" key="3">
    <source>
        <dbReference type="EMBL" id="KAF4347760.1"/>
    </source>
</evidence>
<dbReference type="Proteomes" id="UP000583929">
    <property type="component" value="Unassembled WGS sequence"/>
</dbReference>
<gene>
    <name evidence="3" type="ORF">G4B88_002951</name>
</gene>
<keyword evidence="1" id="KW-0812">Transmembrane</keyword>
<dbReference type="Pfam" id="PF02209">
    <property type="entry name" value="VHP"/>
    <property type="match status" value="1"/>
</dbReference>
<sequence length="199" mass="23198">MCLWTIFGNTKAAFYKLPKWKQDMQKKNKCFSFITDGGGCDAFRAPRNNCICYGVNAHNKDSLRQFLNFLQARVIELRKKDNSFRQYCYWLGFLVLVNQLLLTLCIKLGGQVQQMYFEFKVHCFFVERERDLSMLKRVHSLVTKDISSLNNERIFKTVESESDLKGARSGKSEMSPLNLLNTSVDFDNRNTIWLWTCGA</sequence>
<feature type="domain" description="HP" evidence="2">
    <location>
        <begin position="5"/>
        <end position="29"/>
    </location>
</feature>
<evidence type="ECO:0000313" key="4">
    <source>
        <dbReference type="Proteomes" id="UP000583929"/>
    </source>
</evidence>
<dbReference type="InterPro" id="IPR036886">
    <property type="entry name" value="Villin_headpiece_dom_sf"/>
</dbReference>